<keyword evidence="3" id="KW-1185">Reference proteome</keyword>
<evidence type="ECO:0000313" key="2">
    <source>
        <dbReference type="EMBL" id="VDK48773.1"/>
    </source>
</evidence>
<dbReference type="PANTHER" id="PTHR11161:SF70">
    <property type="entry name" value="ACYLTRANSFERASE 3 DOMAIN-CONTAINING PROTEIN"/>
    <property type="match status" value="1"/>
</dbReference>
<organism evidence="2 3">
    <name type="scientific">Gongylonema pulchrum</name>
    <dbReference type="NCBI Taxonomy" id="637853"/>
    <lineage>
        <taxon>Eukaryota</taxon>
        <taxon>Metazoa</taxon>
        <taxon>Ecdysozoa</taxon>
        <taxon>Nematoda</taxon>
        <taxon>Chromadorea</taxon>
        <taxon>Rhabditida</taxon>
        <taxon>Spirurina</taxon>
        <taxon>Spiruromorpha</taxon>
        <taxon>Spiruroidea</taxon>
        <taxon>Gongylonematidae</taxon>
        <taxon>Gongylonema</taxon>
    </lineage>
</organism>
<dbReference type="InterPro" id="IPR052728">
    <property type="entry name" value="O2_lipid_transport_reg"/>
</dbReference>
<accession>A0A3P6R0T9</accession>
<feature type="transmembrane region" description="Helical" evidence="1">
    <location>
        <begin position="76"/>
        <end position="100"/>
    </location>
</feature>
<dbReference type="PANTHER" id="PTHR11161">
    <property type="entry name" value="O-ACYLTRANSFERASE"/>
    <property type="match status" value="1"/>
</dbReference>
<gene>
    <name evidence="2" type="ORF">GPUH_LOCUS5050</name>
</gene>
<proteinExistence type="predicted"/>
<protein>
    <recommendedName>
        <fullName evidence="4">Acyl_transf_3 domain-containing protein</fullName>
    </recommendedName>
</protein>
<feature type="transmembrane region" description="Helical" evidence="1">
    <location>
        <begin position="48"/>
        <end position="69"/>
    </location>
</feature>
<keyword evidence="1" id="KW-0472">Membrane</keyword>
<evidence type="ECO:0008006" key="4">
    <source>
        <dbReference type="Google" id="ProtNLM"/>
    </source>
</evidence>
<keyword evidence="1" id="KW-1133">Transmembrane helix</keyword>
<dbReference type="OrthoDB" id="207378at2759"/>
<dbReference type="Proteomes" id="UP000271098">
    <property type="component" value="Unassembled WGS sequence"/>
</dbReference>
<dbReference type="AlphaFoldDB" id="A0A3P6R0T9"/>
<name>A0A3P6R0T9_9BILA</name>
<sequence length="147" mass="17192">MVDVGMRASIQHFHPMWPPTDPAVQCPKHWWENVLFVNSLLENRCMPWTWYIGTEFIYYLLSPIFLLSLHKSPRMGFALSLVTIVLSSIFNVVGMIHWNFPPTQLLWKQPKIFSADFIKVIFKVAVMNLPAFFRKSIDFLENGPYDS</sequence>
<keyword evidence="1" id="KW-0812">Transmembrane</keyword>
<evidence type="ECO:0000256" key="1">
    <source>
        <dbReference type="SAM" id="Phobius"/>
    </source>
</evidence>
<dbReference type="EMBL" id="UYRT01010202">
    <property type="protein sequence ID" value="VDK48773.1"/>
    <property type="molecule type" value="Genomic_DNA"/>
</dbReference>
<evidence type="ECO:0000313" key="3">
    <source>
        <dbReference type="Proteomes" id="UP000271098"/>
    </source>
</evidence>
<reference evidence="2 3" key="1">
    <citation type="submission" date="2018-11" db="EMBL/GenBank/DDBJ databases">
        <authorList>
            <consortium name="Pathogen Informatics"/>
        </authorList>
    </citation>
    <scope>NUCLEOTIDE SEQUENCE [LARGE SCALE GENOMIC DNA]</scope>
</reference>